<evidence type="ECO:0000313" key="2">
    <source>
        <dbReference type="Proteomes" id="UP000829398"/>
    </source>
</evidence>
<organism evidence="1 2">
    <name type="scientific">Citrus sinensis</name>
    <name type="common">Sweet orange</name>
    <name type="synonym">Citrus aurantium var. sinensis</name>
    <dbReference type="NCBI Taxonomy" id="2711"/>
    <lineage>
        <taxon>Eukaryota</taxon>
        <taxon>Viridiplantae</taxon>
        <taxon>Streptophyta</taxon>
        <taxon>Embryophyta</taxon>
        <taxon>Tracheophyta</taxon>
        <taxon>Spermatophyta</taxon>
        <taxon>Magnoliopsida</taxon>
        <taxon>eudicotyledons</taxon>
        <taxon>Gunneridae</taxon>
        <taxon>Pentapetalae</taxon>
        <taxon>rosids</taxon>
        <taxon>malvids</taxon>
        <taxon>Sapindales</taxon>
        <taxon>Rutaceae</taxon>
        <taxon>Aurantioideae</taxon>
        <taxon>Citrus</taxon>
    </lineage>
</organism>
<keyword evidence="2" id="KW-1185">Reference proteome</keyword>
<protein>
    <submittedName>
        <fullName evidence="1">PIN domain-like family protein</fullName>
    </submittedName>
</protein>
<dbReference type="Proteomes" id="UP000829398">
    <property type="component" value="Chromosome 2"/>
</dbReference>
<gene>
    <name evidence="1" type="ORF">KPL71_003805</name>
</gene>
<name>A0ACB8N155_CITSI</name>
<sequence>MRVKRQKRHRKIVRFYTACFGFRQPYKVLCDGTFVHHLIENRIIPADNALSNALAAPVKLFTTKSVLLYSSVLIDRCVIDELKRLGQSHSEAVEAAYKVAIARCEHEKLKSADACLMEVIGEKNPEHFFVATQDVDLRKKLQEVPGVPLIFGLRNALLLEPPSSFQRKFVKTSEEARSCMTKSEFKKLKKSTKNILETKEIGDSSNKNEELENQKLEMQADKKTHYARKGMGVKDRPQFKRKRAKAPNPLSCKKKKNHENPSTSSGKPFSYLIESLKPIGFSSSSVLLAMVTAYV</sequence>
<dbReference type="EMBL" id="CM039171">
    <property type="protein sequence ID" value="KAH9791576.1"/>
    <property type="molecule type" value="Genomic_DNA"/>
</dbReference>
<accession>A0ACB8N155</accession>
<proteinExistence type="predicted"/>
<reference evidence="2" key="1">
    <citation type="journal article" date="2023" name="Hortic. Res.">
        <title>A chromosome-level phased genome enabling allele-level studies in sweet orange: a case study on citrus Huanglongbing tolerance.</title>
        <authorList>
            <person name="Wu B."/>
            <person name="Yu Q."/>
            <person name="Deng Z."/>
            <person name="Duan Y."/>
            <person name="Luo F."/>
            <person name="Gmitter F. Jr."/>
        </authorList>
    </citation>
    <scope>NUCLEOTIDE SEQUENCE [LARGE SCALE GENOMIC DNA]</scope>
    <source>
        <strain evidence="2">cv. Valencia</strain>
    </source>
</reference>
<comment type="caution">
    <text evidence="1">The sequence shown here is derived from an EMBL/GenBank/DDBJ whole genome shotgun (WGS) entry which is preliminary data.</text>
</comment>
<evidence type="ECO:0000313" key="1">
    <source>
        <dbReference type="EMBL" id="KAH9791576.1"/>
    </source>
</evidence>